<dbReference type="KEGG" id="cspu:CGC55_06655"/>
<accession>A0AAX2ID39</accession>
<dbReference type="InterPro" id="IPR017853">
    <property type="entry name" value="GH"/>
</dbReference>
<dbReference type="Proteomes" id="UP000249902">
    <property type="component" value="Unassembled WGS sequence"/>
</dbReference>
<dbReference type="SUPFAM" id="SSF51445">
    <property type="entry name" value="(Trans)glycosidases"/>
    <property type="match status" value="1"/>
</dbReference>
<dbReference type="Proteomes" id="UP000217301">
    <property type="component" value="Chromosome"/>
</dbReference>
<organism evidence="3 5">
    <name type="scientific">Capnocytophaga sputigena</name>
    <dbReference type="NCBI Taxonomy" id="1019"/>
    <lineage>
        <taxon>Bacteria</taxon>
        <taxon>Pseudomonadati</taxon>
        <taxon>Bacteroidota</taxon>
        <taxon>Flavobacteriia</taxon>
        <taxon>Flavobacteriales</taxon>
        <taxon>Flavobacteriaceae</taxon>
        <taxon>Capnocytophaga</taxon>
    </lineage>
</organism>
<feature type="domain" description="DUF4434" evidence="1">
    <location>
        <begin position="39"/>
        <end position="331"/>
    </location>
</feature>
<name>A0AAX2ID39_CAPSP</name>
<reference evidence="3 5" key="3">
    <citation type="submission" date="2018-06" db="EMBL/GenBank/DDBJ databases">
        <authorList>
            <consortium name="Pathogen Informatics"/>
            <person name="Doyle S."/>
        </authorList>
    </citation>
    <scope>NUCLEOTIDE SEQUENCE [LARGE SCALE GENOMIC DNA]</scope>
    <source>
        <strain evidence="3 5">NCTC11653</strain>
    </source>
</reference>
<evidence type="ECO:0000313" key="2">
    <source>
        <dbReference type="EMBL" id="ATA84204.1"/>
    </source>
</evidence>
<evidence type="ECO:0000259" key="1">
    <source>
        <dbReference type="Pfam" id="PF14488"/>
    </source>
</evidence>
<protein>
    <submittedName>
        <fullName evidence="2">DUF4434 domain-containing protein</fullName>
    </submittedName>
</protein>
<proteinExistence type="predicted"/>
<keyword evidence="4" id="KW-1185">Reference proteome</keyword>
<evidence type="ECO:0000313" key="3">
    <source>
        <dbReference type="EMBL" id="SQA76046.1"/>
    </source>
</evidence>
<dbReference type="InterPro" id="IPR027849">
    <property type="entry name" value="DUF4434"/>
</dbReference>
<dbReference type="AlphaFoldDB" id="A0AAX2ID39"/>
<evidence type="ECO:0000313" key="4">
    <source>
        <dbReference type="Proteomes" id="UP000217301"/>
    </source>
</evidence>
<gene>
    <name evidence="2" type="ORF">CGC55_06655</name>
    <name evidence="3" type="ORF">NCTC11653_01960</name>
</gene>
<dbReference type="Gene3D" id="3.20.20.80">
    <property type="entry name" value="Glycosidases"/>
    <property type="match status" value="1"/>
</dbReference>
<dbReference type="EMBL" id="CP022385">
    <property type="protein sequence ID" value="ATA84204.1"/>
    <property type="molecule type" value="Genomic_DNA"/>
</dbReference>
<evidence type="ECO:0000313" key="5">
    <source>
        <dbReference type="Proteomes" id="UP000249902"/>
    </source>
</evidence>
<reference evidence="2" key="1">
    <citation type="journal article" date="2017" name="Genome Announc.">
        <title>Twelve Complete Reference Genomes of Clinical Isolates in the Capnocytophaga Genus.</title>
        <authorList>
            <person name="Villarma A."/>
            <person name="Gulvik C.A."/>
            <person name="Rowe L.A."/>
            <person name="Sheth M."/>
            <person name="Juieng P."/>
            <person name="Nicholson A.C."/>
            <person name="Loparev V.N."/>
            <person name="McQuiston J.R."/>
        </authorList>
    </citation>
    <scope>NUCLEOTIDE SEQUENCE</scope>
    <source>
        <strain evidence="2">KC1668</strain>
    </source>
</reference>
<dbReference type="Pfam" id="PF14488">
    <property type="entry name" value="DUF4434"/>
    <property type="match status" value="1"/>
</dbReference>
<sequence length="354" mass="40990">MKKILLFILLCTSCLIACKKENNEEKGCEYPQQTTPKILTGTFLQLFGKDDWSEAQWDEFLTEIKDVGMNTLIVQYTAFKNPSNDITWFNSANTFTNNKSKHTLERVLASAQRKGIEVHIGLHFDDTYWYHQTDVAWLQTQANHCIAIAEEIQAQFGTHTAFKGWYIPHEPEPNAYNTDEKVRLFREHFVDRISNRLHQLNNKPVSIAAFWNSSLSTPEQLQHFMAELSKSNLQIVMLQDGVGAQHVTLNRLASYYEAAQRGLFEENKNYKGVFWSDLETFASPNGEYPFHPATFDRVKQQLETALSIPKVSKIVSFHYFDDMSTKSPHKAKADTLREAYKNYIKERQFNIIEN</sequence>
<dbReference type="RefSeq" id="WP_002679757.1">
    <property type="nucleotide sequence ID" value="NZ_CALGFZ010000051.1"/>
</dbReference>
<dbReference type="EMBL" id="UAVP01000008">
    <property type="protein sequence ID" value="SQA76046.1"/>
    <property type="molecule type" value="Genomic_DNA"/>
</dbReference>
<reference evidence="4" key="2">
    <citation type="submission" date="2017-06" db="EMBL/GenBank/DDBJ databases">
        <title>Capnocytophaga spp. assemblies.</title>
        <authorList>
            <person name="Gulvik C.A."/>
        </authorList>
    </citation>
    <scope>NUCLEOTIDE SEQUENCE [LARGE SCALE GENOMIC DNA]</scope>
    <source>
        <strain evidence="4">KC1668</strain>
    </source>
</reference>